<dbReference type="Proteomes" id="UP000070513">
    <property type="component" value="Unassembled WGS sequence"/>
</dbReference>
<dbReference type="RefSeq" id="WP_062647957.1">
    <property type="nucleotide sequence ID" value="NZ_LPUR01000001.1"/>
</dbReference>
<protein>
    <recommendedName>
        <fullName evidence="3">Bacteriocin</fullName>
    </recommendedName>
</protein>
<evidence type="ECO:0000313" key="1">
    <source>
        <dbReference type="EMBL" id="KXH84798.1"/>
    </source>
</evidence>
<dbReference type="EMBL" id="LPUR01000001">
    <property type="protein sequence ID" value="KXH84798.1"/>
    <property type="molecule type" value="Genomic_DNA"/>
</dbReference>
<dbReference type="InterPro" id="IPR058074">
    <property type="entry name" value="Bacteriocin-like"/>
</dbReference>
<dbReference type="AlphaFoldDB" id="A0A135WIP1"/>
<organism evidence="1 2">
    <name type="scientific">Chryseobacterium kwangjuense</name>
    <dbReference type="NCBI Taxonomy" id="267125"/>
    <lineage>
        <taxon>Bacteria</taxon>
        <taxon>Pseudomonadati</taxon>
        <taxon>Bacteroidota</taxon>
        <taxon>Flavobacteriia</taxon>
        <taxon>Flavobacteriales</taxon>
        <taxon>Weeksellaceae</taxon>
        <taxon>Chryseobacterium group</taxon>
        <taxon>Chryseobacterium</taxon>
    </lineage>
</organism>
<dbReference type="NCBIfam" id="NF047798">
    <property type="entry name" value="leader_Chryseo"/>
    <property type="match status" value="1"/>
</dbReference>
<proteinExistence type="predicted"/>
<evidence type="ECO:0000313" key="2">
    <source>
        <dbReference type="Proteomes" id="UP000070513"/>
    </source>
</evidence>
<evidence type="ECO:0008006" key="3">
    <source>
        <dbReference type="Google" id="ProtNLM"/>
    </source>
</evidence>
<name>A0A135WIP1_9FLAO</name>
<dbReference type="OrthoDB" id="1449208at2"/>
<reference evidence="2" key="1">
    <citation type="submission" date="2015-12" db="EMBL/GenBank/DDBJ databases">
        <title>Genome sequence of a biocontrol rhizobacterium Chryseobacterium kwangjuense strain KJ1R5 isolated from pepper (Capsicum annuum L.).</title>
        <authorList>
            <person name="Jeong J.-J."/>
            <person name="Park H."/>
            <person name="Mannaa M."/>
            <person name="Sang M.K."/>
            <person name="Choi I.-G."/>
            <person name="Kim K.D."/>
        </authorList>
    </citation>
    <scope>NUCLEOTIDE SEQUENCE [LARGE SCALE GENOMIC DNA]</scope>
    <source>
        <strain evidence="2">KJ1R5</strain>
    </source>
</reference>
<accession>A0A135WIP1</accession>
<comment type="caution">
    <text evidence="1">The sequence shown here is derived from an EMBL/GenBank/DDBJ whole genome shotgun (WGS) entry which is preliminary data.</text>
</comment>
<gene>
    <name evidence="1" type="ORF">AU378_03295</name>
</gene>
<sequence>MKNLKKIRRQDLKNVKGGLGGPSLILYPTDENGYCSNPPYISYCARLDGCMTPESWDKYCA</sequence>
<reference evidence="1 2" key="2">
    <citation type="journal article" date="2016" name="Genome Announc.">
        <title>Draft Genome Sequence of a Biocontrol Rhizobacterium, Chryseobacterium kwangjuense Strain KJ1R5, Isolated from Pepper (Capsicum annuum).</title>
        <authorList>
            <person name="Jeong J.J."/>
            <person name="Park H."/>
            <person name="Park B.H."/>
            <person name="Mannaa M."/>
            <person name="Sang M.K."/>
            <person name="Choi I.G."/>
            <person name="Kim K.D."/>
        </authorList>
    </citation>
    <scope>NUCLEOTIDE SEQUENCE [LARGE SCALE GENOMIC DNA]</scope>
    <source>
        <strain evidence="1 2">KJ1R5</strain>
    </source>
</reference>